<feature type="chain" id="PRO_5045331694" evidence="2">
    <location>
        <begin position="30"/>
        <end position="115"/>
    </location>
</feature>
<accession>A0ABU2SKB5</accession>
<evidence type="ECO:0000313" key="3">
    <source>
        <dbReference type="EMBL" id="MDT0449424.1"/>
    </source>
</evidence>
<name>A0ABU2SKB5_9ACTN</name>
<proteinExistence type="predicted"/>
<organism evidence="3 4">
    <name type="scientific">Streptomyces hesseae</name>
    <dbReference type="NCBI Taxonomy" id="3075519"/>
    <lineage>
        <taxon>Bacteria</taxon>
        <taxon>Bacillati</taxon>
        <taxon>Actinomycetota</taxon>
        <taxon>Actinomycetes</taxon>
        <taxon>Kitasatosporales</taxon>
        <taxon>Streptomycetaceae</taxon>
        <taxon>Streptomyces</taxon>
    </lineage>
</organism>
<gene>
    <name evidence="3" type="ORF">RM609_10080</name>
</gene>
<keyword evidence="1" id="KW-0472">Membrane</keyword>
<feature type="transmembrane region" description="Helical" evidence="1">
    <location>
        <begin position="58"/>
        <end position="75"/>
    </location>
</feature>
<reference evidence="3" key="1">
    <citation type="submission" date="2024-05" db="EMBL/GenBank/DDBJ databases">
        <title>30 novel species of actinomycetes from the DSMZ collection.</title>
        <authorList>
            <person name="Nouioui I."/>
        </authorList>
    </citation>
    <scope>NUCLEOTIDE SEQUENCE</scope>
    <source>
        <strain evidence="3">DSM 40473</strain>
    </source>
</reference>
<keyword evidence="4" id="KW-1185">Reference proteome</keyword>
<keyword evidence="1" id="KW-0812">Transmembrane</keyword>
<evidence type="ECO:0000256" key="1">
    <source>
        <dbReference type="SAM" id="Phobius"/>
    </source>
</evidence>
<dbReference type="RefSeq" id="WP_311609736.1">
    <property type="nucleotide sequence ID" value="NZ_JAVRFI010000005.1"/>
</dbReference>
<comment type="caution">
    <text evidence="3">The sequence shown here is derived from an EMBL/GenBank/DDBJ whole genome shotgun (WGS) entry which is preliminary data.</text>
</comment>
<dbReference type="EMBL" id="JAVRFI010000005">
    <property type="protein sequence ID" value="MDT0449424.1"/>
    <property type="molecule type" value="Genomic_DNA"/>
</dbReference>
<keyword evidence="2" id="KW-0732">Signal</keyword>
<feature type="signal peptide" evidence="2">
    <location>
        <begin position="1"/>
        <end position="29"/>
    </location>
</feature>
<protein>
    <submittedName>
        <fullName evidence="3">Uncharacterized protein</fullName>
    </submittedName>
</protein>
<sequence length="115" mass="11591">MMPSRTARLSALAVAVPLLVLGTPAAASAQCSEPNYRGSRTFPGGSCPEQVADTASGVVWAVLVLAAALWVALALSRSRATTDADLALVDATFSHAATAEATSAEAAPSAPRKDP</sequence>
<evidence type="ECO:0000313" key="4">
    <source>
        <dbReference type="Proteomes" id="UP001180531"/>
    </source>
</evidence>
<keyword evidence="1" id="KW-1133">Transmembrane helix</keyword>
<dbReference type="Proteomes" id="UP001180531">
    <property type="component" value="Unassembled WGS sequence"/>
</dbReference>
<evidence type="ECO:0000256" key="2">
    <source>
        <dbReference type="SAM" id="SignalP"/>
    </source>
</evidence>